<accession>A0A179A1F4</accession>
<name>A0A179A1F4_9EURO</name>
<keyword evidence="2" id="KW-1133">Transmembrane helix</keyword>
<feature type="region of interest" description="Disordered" evidence="1">
    <location>
        <begin position="97"/>
        <end position="135"/>
    </location>
</feature>
<proteinExistence type="predicted"/>
<dbReference type="EMBL" id="LVYI01000001">
    <property type="protein sequence ID" value="OAP65055.1"/>
    <property type="molecule type" value="Genomic_DNA"/>
</dbReference>
<keyword evidence="2" id="KW-0472">Membrane</keyword>
<dbReference type="OrthoDB" id="4148911at2759"/>
<evidence type="ECO:0000256" key="1">
    <source>
        <dbReference type="SAM" id="MobiDB-lite"/>
    </source>
</evidence>
<keyword evidence="2" id="KW-0812">Transmembrane</keyword>
<dbReference type="RefSeq" id="XP_018698422.1">
    <property type="nucleotide sequence ID" value="XM_018832543.1"/>
</dbReference>
<dbReference type="AlphaFoldDB" id="A0A179A1F4"/>
<comment type="caution">
    <text evidence="3">The sequence shown here is derived from an EMBL/GenBank/DDBJ whole genome shotgun (WGS) entry which is preliminary data.</text>
</comment>
<protein>
    <submittedName>
        <fullName evidence="3">Uncharacterized protein</fullName>
    </submittedName>
</protein>
<evidence type="ECO:0000313" key="4">
    <source>
        <dbReference type="Proteomes" id="UP000078343"/>
    </source>
</evidence>
<dbReference type="GeneID" id="30005197"/>
<reference evidence="3 4" key="1">
    <citation type="submission" date="2016-04" db="EMBL/GenBank/DDBJ databases">
        <title>Draft genome of Fonsecaea erecta CBS 125763.</title>
        <authorList>
            <person name="Weiss V.A."/>
            <person name="Vicente V.A."/>
            <person name="Raittz R.T."/>
            <person name="Moreno L.F."/>
            <person name="De Souza E.M."/>
            <person name="Pedrosa F.O."/>
            <person name="Steffens M.B."/>
            <person name="Faoro H."/>
            <person name="Tadra-Sfeir M.Z."/>
            <person name="Najafzadeh M.J."/>
            <person name="Felipe M.S."/>
            <person name="Teixeira M."/>
            <person name="Sun J."/>
            <person name="Xi L."/>
            <person name="Gomes R."/>
            <person name="De Azevedo C.M."/>
            <person name="Salgado C.G."/>
            <person name="Da Silva M.B."/>
            <person name="Nascimento M.F."/>
            <person name="Queiroz-Telles F."/>
            <person name="Attili D.S."/>
            <person name="Gorbushina A."/>
        </authorList>
    </citation>
    <scope>NUCLEOTIDE SEQUENCE [LARGE SCALE GENOMIC DNA]</scope>
    <source>
        <strain evidence="3 4">CBS 125763</strain>
    </source>
</reference>
<evidence type="ECO:0000313" key="3">
    <source>
        <dbReference type="EMBL" id="OAP65055.1"/>
    </source>
</evidence>
<sequence>MWQLHTLRRRDKCVNPNPNDDVCEKYTSQFLTTGVPLLISLCLFIILAIVLFIIVRRKRRQRHAQEAQKNREIDDDNGDLELVVNTYPRDQAYKHFEAQDKNNSNNGLGLETENPFEADLEGRRRSRDVSPAVGR</sequence>
<gene>
    <name evidence="3" type="ORF">AYL99_01027</name>
</gene>
<organism evidence="3 4">
    <name type="scientific">Fonsecaea erecta</name>
    <dbReference type="NCBI Taxonomy" id="1367422"/>
    <lineage>
        <taxon>Eukaryota</taxon>
        <taxon>Fungi</taxon>
        <taxon>Dikarya</taxon>
        <taxon>Ascomycota</taxon>
        <taxon>Pezizomycotina</taxon>
        <taxon>Eurotiomycetes</taxon>
        <taxon>Chaetothyriomycetidae</taxon>
        <taxon>Chaetothyriales</taxon>
        <taxon>Herpotrichiellaceae</taxon>
        <taxon>Fonsecaea</taxon>
    </lineage>
</organism>
<keyword evidence="4" id="KW-1185">Reference proteome</keyword>
<feature type="transmembrane region" description="Helical" evidence="2">
    <location>
        <begin position="35"/>
        <end position="55"/>
    </location>
</feature>
<evidence type="ECO:0000256" key="2">
    <source>
        <dbReference type="SAM" id="Phobius"/>
    </source>
</evidence>
<dbReference type="Proteomes" id="UP000078343">
    <property type="component" value="Unassembled WGS sequence"/>
</dbReference>